<feature type="domain" description="Tox-GHH" evidence="2">
    <location>
        <begin position="11"/>
        <end position="81"/>
    </location>
</feature>
<dbReference type="InterPro" id="IPR028916">
    <property type="entry name" value="Tox-GHH_dom"/>
</dbReference>
<evidence type="ECO:0000259" key="2">
    <source>
        <dbReference type="Pfam" id="PF15636"/>
    </source>
</evidence>
<feature type="compositionally biased region" description="Low complexity" evidence="1">
    <location>
        <begin position="227"/>
        <end position="246"/>
    </location>
</feature>
<protein>
    <recommendedName>
        <fullName evidence="2">Tox-GHH domain-containing protein</fullName>
    </recommendedName>
</protein>
<keyword evidence="4" id="KW-1185">Reference proteome</keyword>
<sequence length="281" mass="30644">MTTMSSRTAGRNRAIRKAWENEKRLVLEGKGTRDWTPEQQEQIAEKGKAYDDKGRAFEGQHMKSVSAYPEYLDDPRNIQFLSHDEHLAAHVGSWMNQTNGYYDPVLRTMSNFGDGPPQPCAELPLTNPLYPELLNPASTETTNASTETTNASTSTPSLVAPSSRSFAPAPAAATPKGNLRQWTQSLKRVAQQTWSNPHVRAAVLATAPVVAKVAIDALGDRSPRGVRATTASTQSSTRRAPAASADALREARRSPDEHGVSGYTRKDGTSVRPYQRGGKKD</sequence>
<dbReference type="Pfam" id="PF15636">
    <property type="entry name" value="Tox-GHH"/>
    <property type="match status" value="1"/>
</dbReference>
<accession>A0ABS2MGC6</accession>
<name>A0ABS2MGC6_9ACTN</name>
<feature type="compositionally biased region" description="Basic and acidic residues" evidence="1">
    <location>
        <begin position="43"/>
        <end position="52"/>
    </location>
</feature>
<dbReference type="EMBL" id="JAFBBZ010000001">
    <property type="protein sequence ID" value="MBM7510231.1"/>
    <property type="molecule type" value="Genomic_DNA"/>
</dbReference>
<reference evidence="3 4" key="1">
    <citation type="submission" date="2021-01" db="EMBL/GenBank/DDBJ databases">
        <title>Sequencing the genomes of 1000 actinobacteria strains.</title>
        <authorList>
            <person name="Klenk H.-P."/>
        </authorList>
    </citation>
    <scope>NUCLEOTIDE SEQUENCE [LARGE SCALE GENOMIC DNA]</scope>
    <source>
        <strain evidence="3 4">DSM 18239</strain>
    </source>
</reference>
<dbReference type="Proteomes" id="UP000732378">
    <property type="component" value="Unassembled WGS sequence"/>
</dbReference>
<feature type="compositionally biased region" description="Basic and acidic residues" evidence="1">
    <location>
        <begin position="247"/>
        <end position="269"/>
    </location>
</feature>
<comment type="caution">
    <text evidence="3">The sequence shown here is derived from an EMBL/GenBank/DDBJ whole genome shotgun (WGS) entry which is preliminary data.</text>
</comment>
<organism evidence="3 4">
    <name type="scientific">Nocardioides salarius</name>
    <dbReference type="NCBI Taxonomy" id="374513"/>
    <lineage>
        <taxon>Bacteria</taxon>
        <taxon>Bacillati</taxon>
        <taxon>Actinomycetota</taxon>
        <taxon>Actinomycetes</taxon>
        <taxon>Propionibacteriales</taxon>
        <taxon>Nocardioidaceae</taxon>
        <taxon>Nocardioides</taxon>
    </lineage>
</organism>
<feature type="region of interest" description="Disordered" evidence="1">
    <location>
        <begin position="223"/>
        <end position="281"/>
    </location>
</feature>
<evidence type="ECO:0000313" key="3">
    <source>
        <dbReference type="EMBL" id="MBM7510231.1"/>
    </source>
</evidence>
<feature type="region of interest" description="Disordered" evidence="1">
    <location>
        <begin position="135"/>
        <end position="177"/>
    </location>
</feature>
<evidence type="ECO:0000313" key="4">
    <source>
        <dbReference type="Proteomes" id="UP000732378"/>
    </source>
</evidence>
<feature type="compositionally biased region" description="Low complexity" evidence="1">
    <location>
        <begin position="135"/>
        <end position="173"/>
    </location>
</feature>
<evidence type="ECO:0000256" key="1">
    <source>
        <dbReference type="SAM" id="MobiDB-lite"/>
    </source>
</evidence>
<feature type="region of interest" description="Disordered" evidence="1">
    <location>
        <begin position="30"/>
        <end position="52"/>
    </location>
</feature>
<gene>
    <name evidence="3" type="ORF">JOE61_004045</name>
</gene>
<proteinExistence type="predicted"/>